<comment type="caution">
    <text evidence="1">The sequence shown here is derived from an EMBL/GenBank/DDBJ whole genome shotgun (WGS) entry which is preliminary data.</text>
</comment>
<protein>
    <recommendedName>
        <fullName evidence="3">MnmC-like methyltransferase domain-containing protein</fullName>
    </recommendedName>
</protein>
<name>A0A2H0WTA8_9BACT</name>
<evidence type="ECO:0008006" key="3">
    <source>
        <dbReference type="Google" id="ProtNLM"/>
    </source>
</evidence>
<sequence length="267" mass="30443">MENEQRTIFFGLDPNVRKEILGQIEENEKTSQRERRNNEHFGQYGNGRWCIYGKGLDDYMLTFSSVCKLPDLYAFLQGRGEMGRGVYALDFMGEGTAIRDLGGRISGGAFVTLTDRRPAEKRVHDKEHNINPIIGDVFLRDTWRRIDQIVKEFGGFDLIFCRPEGGLNTLLESIQPHMLVFEKLLQLLKEDGGMLLSQIPNAITRETSITRWILEAAVSHPDVEILYGESHSPNRCARYVLGLVKKHSPRRITSFAQQTDRAQLVTA</sequence>
<dbReference type="AlphaFoldDB" id="A0A2H0WTA8"/>
<gene>
    <name evidence="1" type="ORF">COT62_01350</name>
</gene>
<accession>A0A2H0WTA8</accession>
<reference evidence="2" key="1">
    <citation type="submission" date="2017-09" db="EMBL/GenBank/DDBJ databases">
        <title>Depth-based differentiation of microbial function through sediment-hosted aquifers and enrichment of novel symbionts in the deep terrestrial subsurface.</title>
        <authorList>
            <person name="Probst A.J."/>
            <person name="Ladd B."/>
            <person name="Jarett J.K."/>
            <person name="Geller-Mcgrath D.E."/>
            <person name="Sieber C.M.K."/>
            <person name="Emerson J.B."/>
            <person name="Anantharaman K."/>
            <person name="Thomas B.C."/>
            <person name="Malmstrom R."/>
            <person name="Stieglmeier M."/>
            <person name="Klingl A."/>
            <person name="Woyke T."/>
            <person name="Ryan C.M."/>
            <person name="Banfield J.F."/>
        </authorList>
    </citation>
    <scope>NUCLEOTIDE SEQUENCE [LARGE SCALE GENOMIC DNA]</scope>
</reference>
<evidence type="ECO:0000313" key="2">
    <source>
        <dbReference type="Proteomes" id="UP000231198"/>
    </source>
</evidence>
<dbReference type="EMBL" id="PEZG01000029">
    <property type="protein sequence ID" value="PIS15886.1"/>
    <property type="molecule type" value="Genomic_DNA"/>
</dbReference>
<dbReference type="Proteomes" id="UP000231198">
    <property type="component" value="Unassembled WGS sequence"/>
</dbReference>
<evidence type="ECO:0000313" key="1">
    <source>
        <dbReference type="EMBL" id="PIS15886.1"/>
    </source>
</evidence>
<proteinExistence type="predicted"/>
<organism evidence="1 2">
    <name type="scientific">Candidatus Roizmanbacteria bacterium CG09_land_8_20_14_0_10_41_9</name>
    <dbReference type="NCBI Taxonomy" id="1974850"/>
    <lineage>
        <taxon>Bacteria</taxon>
        <taxon>Candidatus Roizmaniibacteriota</taxon>
    </lineage>
</organism>